<dbReference type="Pfam" id="PF00939">
    <property type="entry name" value="Na_sulph_symp"/>
    <property type="match status" value="1"/>
</dbReference>
<dbReference type="EMBL" id="LSRL02000051">
    <property type="protein sequence ID" value="TDG46950.1"/>
    <property type="molecule type" value="Genomic_DNA"/>
</dbReference>
<dbReference type="PANTHER" id="PTHR10283:SF82">
    <property type="entry name" value="SOLUTE CARRIER FAMILY 13 MEMBER 2"/>
    <property type="match status" value="1"/>
</dbReference>
<sequence length="87" mass="9467">MFLGGLFVALAVEYSNLHQRIALGTILVVGCSPRRLHFGLSMVTCFISFWISNSAATAMMCPIVKAILMEMDAVSHKSRNPIAILSP</sequence>
<evidence type="ECO:0000256" key="1">
    <source>
        <dbReference type="ARBA" id="ARBA00004141"/>
    </source>
</evidence>
<dbReference type="GO" id="GO:0015141">
    <property type="term" value="F:succinate transmembrane transporter activity"/>
    <property type="evidence" value="ECO:0007669"/>
    <property type="project" value="TreeGrafter"/>
</dbReference>
<comment type="caution">
    <text evidence="6">The sequence shown here is derived from an EMBL/GenBank/DDBJ whole genome shotgun (WGS) entry which is preliminary data.</text>
</comment>
<dbReference type="AlphaFoldDB" id="A0A484BG05"/>
<comment type="subcellular location">
    <subcellularLocation>
        <location evidence="1">Membrane</location>
        <topology evidence="1">Multi-pass membrane protein</topology>
    </subcellularLocation>
</comment>
<evidence type="ECO:0000256" key="4">
    <source>
        <dbReference type="ARBA" id="ARBA00022989"/>
    </source>
</evidence>
<dbReference type="STRING" id="7232.A0A484BG05"/>
<comment type="similarity">
    <text evidence="2">Belongs to the SLC13A/DASS transporter (TC 2.A.47) family. NADC subfamily.</text>
</comment>
<evidence type="ECO:0000256" key="5">
    <source>
        <dbReference type="ARBA" id="ARBA00023136"/>
    </source>
</evidence>
<evidence type="ECO:0000256" key="2">
    <source>
        <dbReference type="ARBA" id="ARBA00006772"/>
    </source>
</evidence>
<keyword evidence="3" id="KW-0812">Transmembrane</keyword>
<evidence type="ECO:0008006" key="8">
    <source>
        <dbReference type="Google" id="ProtNLM"/>
    </source>
</evidence>
<reference evidence="6 7" key="1">
    <citation type="journal article" date="2019" name="J. Hered.">
        <title>An Improved Genome Assembly for Drosophila navojoa, the Basal Species in the mojavensis Cluster.</title>
        <authorList>
            <person name="Vanderlinde T."/>
            <person name="Dupim E.G."/>
            <person name="Nazario-Yepiz N.O."/>
            <person name="Carvalho A.B."/>
        </authorList>
    </citation>
    <scope>NUCLEOTIDE SEQUENCE [LARGE SCALE GENOMIC DNA]</scope>
    <source>
        <strain evidence="6">Navoj_Jal97</strain>
        <tissue evidence="6">Whole organism</tissue>
    </source>
</reference>
<keyword evidence="7" id="KW-1185">Reference proteome</keyword>
<dbReference type="PANTHER" id="PTHR10283">
    <property type="entry name" value="SOLUTE CARRIER FAMILY 13 MEMBER"/>
    <property type="match status" value="1"/>
</dbReference>
<accession>A0A484BG05</accession>
<dbReference type="InterPro" id="IPR001898">
    <property type="entry name" value="SLC13A/DASS"/>
</dbReference>
<proteinExistence type="inferred from homology"/>
<name>A0A484BG05_DRONA</name>
<evidence type="ECO:0000256" key="3">
    <source>
        <dbReference type="ARBA" id="ARBA00022692"/>
    </source>
</evidence>
<organism evidence="6 7">
    <name type="scientific">Drosophila navojoa</name>
    <name type="common">Fruit fly</name>
    <dbReference type="NCBI Taxonomy" id="7232"/>
    <lineage>
        <taxon>Eukaryota</taxon>
        <taxon>Metazoa</taxon>
        <taxon>Ecdysozoa</taxon>
        <taxon>Arthropoda</taxon>
        <taxon>Hexapoda</taxon>
        <taxon>Insecta</taxon>
        <taxon>Pterygota</taxon>
        <taxon>Neoptera</taxon>
        <taxon>Endopterygota</taxon>
        <taxon>Diptera</taxon>
        <taxon>Brachycera</taxon>
        <taxon>Muscomorpha</taxon>
        <taxon>Ephydroidea</taxon>
        <taxon>Drosophilidae</taxon>
        <taxon>Drosophila</taxon>
    </lineage>
</organism>
<dbReference type="OMA" id="EMDAVSH"/>
<protein>
    <recommendedName>
        <fullName evidence="8">Citrate transporter-like domain-containing protein</fullName>
    </recommendedName>
</protein>
<dbReference type="Proteomes" id="UP000295192">
    <property type="component" value="Unassembled WGS sequence"/>
</dbReference>
<evidence type="ECO:0000313" key="6">
    <source>
        <dbReference type="EMBL" id="TDG46950.1"/>
    </source>
</evidence>
<dbReference type="OrthoDB" id="6493944at2759"/>
<dbReference type="GO" id="GO:0015137">
    <property type="term" value="F:citrate transmembrane transporter activity"/>
    <property type="evidence" value="ECO:0007669"/>
    <property type="project" value="TreeGrafter"/>
</dbReference>
<keyword evidence="5" id="KW-0472">Membrane</keyword>
<dbReference type="GO" id="GO:0005886">
    <property type="term" value="C:plasma membrane"/>
    <property type="evidence" value="ECO:0007669"/>
    <property type="project" value="TreeGrafter"/>
</dbReference>
<keyword evidence="4" id="KW-1133">Transmembrane helix</keyword>
<gene>
    <name evidence="6" type="ORF">AWZ03_006654</name>
</gene>
<evidence type="ECO:0000313" key="7">
    <source>
        <dbReference type="Proteomes" id="UP000295192"/>
    </source>
</evidence>